<dbReference type="SUPFAM" id="SSF53720">
    <property type="entry name" value="ALDH-like"/>
    <property type="match status" value="1"/>
</dbReference>
<dbReference type="Gene3D" id="3.40.605.10">
    <property type="entry name" value="Aldehyde Dehydrogenase, Chain A, domain 1"/>
    <property type="match status" value="1"/>
</dbReference>
<organism evidence="3 4">
    <name type="scientific">Shimia aestuarii</name>
    <dbReference type="NCBI Taxonomy" id="254406"/>
    <lineage>
        <taxon>Bacteria</taxon>
        <taxon>Pseudomonadati</taxon>
        <taxon>Pseudomonadota</taxon>
        <taxon>Alphaproteobacteria</taxon>
        <taxon>Rhodobacterales</taxon>
        <taxon>Roseobacteraceae</taxon>
    </lineage>
</organism>
<accession>A0A1I4Q5K8</accession>
<evidence type="ECO:0000313" key="4">
    <source>
        <dbReference type="Proteomes" id="UP000199144"/>
    </source>
</evidence>
<gene>
    <name evidence="3" type="ORF">SAMN04488042_106181</name>
</gene>
<dbReference type="STRING" id="254406.SAMN04488042_106181"/>
<sequence>MLDAAQLTLEGQDALYDEYEDALAILDTNKDKWARLPIPERIRLLSAMKDGVMSVSQGWAEESARKKGLKPGTPVAGEEWIAGPYACMAGCNGLISTLSQMQGKSFVDHLHTRQLATGQLAVRVLPHSLWDRLLLSGVSAEVWMQDGVTASNLKQHVATAYDTPEKDRFGKVALVLGAGNVAAITPLDVLQKLILENQVVILKMNPVNDYLTDYYRIAMKPFIDEGYLRIVKGDAKGGAYLCEHPVIEELHITGAGSTHDAIVWGVGEEAEANRKAGTPKNTKRFTSELGSVSPTIVVPGPWSAADIRFQAENIATMKLHNSGHNCVACQALVMPKGWNKGARLMEVVKSVAAKSTRPTWYPGAEQRLETHKGSGRNIQTVDRGKAAPPLVISDLEEQPANCSVEVFGPAMGMIELEAPDPATYLENAIAYANDELSGTLGCQILIHPRTIRKIGKKRFEEIVSKLRYGTIGINGWCGLGFLITACPWGGFPGHTLEDVGSGIGTVHNSFMLEDTERTVVRAPWRPFPRGLLSLQFTLLPRPPFFITNKQQHKIGEALTRFQHKPVWRKLPKIFYHALLG</sequence>
<dbReference type="GO" id="GO:0016620">
    <property type="term" value="F:oxidoreductase activity, acting on the aldehyde or oxo group of donors, NAD or NADP as acceptor"/>
    <property type="evidence" value="ECO:0007669"/>
    <property type="project" value="InterPro"/>
</dbReference>
<dbReference type="InterPro" id="IPR016161">
    <property type="entry name" value="Ald_DH/histidinol_DH"/>
</dbReference>
<reference evidence="3 4" key="1">
    <citation type="submission" date="2016-10" db="EMBL/GenBank/DDBJ databases">
        <authorList>
            <person name="de Groot N.N."/>
        </authorList>
    </citation>
    <scope>NUCLEOTIDE SEQUENCE [LARGE SCALE GENOMIC DNA]</scope>
    <source>
        <strain evidence="3 4">DSM 15283</strain>
    </source>
</reference>
<evidence type="ECO:0000313" key="3">
    <source>
        <dbReference type="EMBL" id="SFM34930.1"/>
    </source>
</evidence>
<keyword evidence="1" id="KW-0560">Oxidoreductase</keyword>
<dbReference type="InterPro" id="IPR016162">
    <property type="entry name" value="Ald_DH_N"/>
</dbReference>
<evidence type="ECO:0000259" key="2">
    <source>
        <dbReference type="Pfam" id="PF00171"/>
    </source>
</evidence>
<evidence type="ECO:0000256" key="1">
    <source>
        <dbReference type="ARBA" id="ARBA00023002"/>
    </source>
</evidence>
<protein>
    <submittedName>
        <fullName evidence="3">Aldehyde dehydrogenase (NAD(P)+)</fullName>
    </submittedName>
</protein>
<dbReference type="InterPro" id="IPR015590">
    <property type="entry name" value="Aldehyde_DH_dom"/>
</dbReference>
<dbReference type="EMBL" id="FOTQ01000006">
    <property type="protein sequence ID" value="SFM34930.1"/>
    <property type="molecule type" value="Genomic_DNA"/>
</dbReference>
<feature type="domain" description="Aldehyde dehydrogenase" evidence="2">
    <location>
        <begin position="215"/>
        <end position="337"/>
    </location>
</feature>
<keyword evidence="4" id="KW-1185">Reference proteome</keyword>
<proteinExistence type="predicted"/>
<dbReference type="InterPro" id="IPR016163">
    <property type="entry name" value="Ald_DH_C"/>
</dbReference>
<dbReference type="RefSeq" id="WP_093094638.1">
    <property type="nucleotide sequence ID" value="NZ_FOTQ01000006.1"/>
</dbReference>
<dbReference type="PANTHER" id="PTHR11699">
    <property type="entry name" value="ALDEHYDE DEHYDROGENASE-RELATED"/>
    <property type="match status" value="1"/>
</dbReference>
<dbReference type="OrthoDB" id="136308at2"/>
<dbReference type="Pfam" id="PF00171">
    <property type="entry name" value="Aldedh"/>
    <property type="match status" value="1"/>
</dbReference>
<name>A0A1I4Q5K8_9RHOB</name>
<dbReference type="AlphaFoldDB" id="A0A1I4Q5K8"/>
<dbReference type="Gene3D" id="3.40.309.10">
    <property type="entry name" value="Aldehyde Dehydrogenase, Chain A, domain 2"/>
    <property type="match status" value="1"/>
</dbReference>
<dbReference type="Proteomes" id="UP000199144">
    <property type="component" value="Unassembled WGS sequence"/>
</dbReference>